<dbReference type="PANTHER" id="PTHR44757:SF2">
    <property type="entry name" value="BIOFILM ARCHITECTURE MAINTENANCE PROTEIN MBAA"/>
    <property type="match status" value="1"/>
</dbReference>
<evidence type="ECO:0000259" key="2">
    <source>
        <dbReference type="PROSITE" id="PS50883"/>
    </source>
</evidence>
<dbReference type="Gene3D" id="3.20.20.450">
    <property type="entry name" value="EAL domain"/>
    <property type="match status" value="1"/>
</dbReference>
<feature type="domain" description="EAL" evidence="2">
    <location>
        <begin position="394"/>
        <end position="644"/>
    </location>
</feature>
<dbReference type="InterPro" id="IPR035919">
    <property type="entry name" value="EAL_sf"/>
</dbReference>
<name>A0ABX0YFC2_9PSED</name>
<dbReference type="InterPro" id="IPR001633">
    <property type="entry name" value="EAL_dom"/>
</dbReference>
<feature type="transmembrane region" description="Helical" evidence="1">
    <location>
        <begin position="59"/>
        <end position="80"/>
    </location>
</feature>
<dbReference type="CDD" id="cd01948">
    <property type="entry name" value="EAL"/>
    <property type="match status" value="1"/>
</dbReference>
<sequence length="651" mass="71544">MSKRLMGKLLALISVPGDNPRLLVAQFGALSRQLPMMYMVLLINTWALAFTHWDSAPQWLALWTPVLLTLVCGTRSVMWWQMSGNPPPVPVIRTMLARTNRLAIFIALGFTAWSLALYPYGNAYAQAHVAFFMSITVIVCIFCMMHLMPAALITTMVVNIGFVVFFSSTRNPTFIATAVNIVLVSVALLAVLQNNYRTFTGLINAQAHTEQLSNENLRLANLDSLTGLPNRRQFFTALDQALAYAHSRHRTLAVGILDLDGFKSVNDLYGHGIGDRLLMSVGQRLQAFADTITPVHVARLGGDEFALIVGGGRDDAALTALGADLCARLKEEFVIAGMSIQVGATLGMATYPHTAHDATQLFEYADYALYQGKRHNPGALCLFSAAHHTQLRHDAMTEQALRRSQFGNEFYVQFQPIIDARTRVTVAFEALARWTSPELGRVSPACFIPIAERSGLINRLTLALLRTALEQANTWPSPIRLAFNLSAHDCASEDNVTSILEVISQSGFAPERLDLEITETAIVQDVGEMERAIARLRALGCGISLDDFGTGYTSLGQLHALPLTKLKIDRSFVSDIQHKPAHYKIVKSLVALTQDMNLECVIEGVETEEELAALTQLGCTLVQGFLFSRPLGFDDTLAWLNETALQHPAAC</sequence>
<dbReference type="Gene3D" id="3.30.70.270">
    <property type="match status" value="1"/>
</dbReference>
<evidence type="ECO:0000259" key="3">
    <source>
        <dbReference type="PROSITE" id="PS50887"/>
    </source>
</evidence>
<dbReference type="Proteomes" id="UP000746535">
    <property type="component" value="Unassembled WGS sequence"/>
</dbReference>
<dbReference type="SMART" id="SM00267">
    <property type="entry name" value="GGDEF"/>
    <property type="match status" value="1"/>
</dbReference>
<feature type="transmembrane region" description="Helical" evidence="1">
    <location>
        <begin position="36"/>
        <end position="53"/>
    </location>
</feature>
<keyword evidence="5" id="KW-1185">Reference proteome</keyword>
<evidence type="ECO:0000313" key="4">
    <source>
        <dbReference type="EMBL" id="NJP02116.1"/>
    </source>
</evidence>
<dbReference type="Pfam" id="PF00563">
    <property type="entry name" value="EAL"/>
    <property type="match status" value="1"/>
</dbReference>
<feature type="transmembrane region" description="Helical" evidence="1">
    <location>
        <begin position="124"/>
        <end position="143"/>
    </location>
</feature>
<evidence type="ECO:0000313" key="5">
    <source>
        <dbReference type="Proteomes" id="UP000746535"/>
    </source>
</evidence>
<dbReference type="PROSITE" id="PS50883">
    <property type="entry name" value="EAL"/>
    <property type="match status" value="1"/>
</dbReference>
<keyword evidence="1" id="KW-0812">Transmembrane</keyword>
<dbReference type="InterPro" id="IPR052155">
    <property type="entry name" value="Biofilm_reg_signaling"/>
</dbReference>
<dbReference type="InterPro" id="IPR029787">
    <property type="entry name" value="Nucleotide_cyclase"/>
</dbReference>
<protein>
    <submittedName>
        <fullName evidence="4">EAL domain-containing protein</fullName>
    </submittedName>
</protein>
<dbReference type="NCBIfam" id="TIGR00254">
    <property type="entry name" value="GGDEF"/>
    <property type="match status" value="1"/>
</dbReference>
<dbReference type="PANTHER" id="PTHR44757">
    <property type="entry name" value="DIGUANYLATE CYCLASE DGCP"/>
    <property type="match status" value="1"/>
</dbReference>
<dbReference type="PROSITE" id="PS50887">
    <property type="entry name" value="GGDEF"/>
    <property type="match status" value="1"/>
</dbReference>
<accession>A0ABX0YFC2</accession>
<dbReference type="CDD" id="cd01949">
    <property type="entry name" value="GGDEF"/>
    <property type="match status" value="1"/>
</dbReference>
<reference evidence="4 5" key="1">
    <citation type="submission" date="2020-03" db="EMBL/GenBank/DDBJ databases">
        <authorList>
            <person name="Wang L."/>
            <person name="He N."/>
            <person name="Li Y."/>
            <person name="Fang Y."/>
            <person name="Zhang F."/>
        </authorList>
    </citation>
    <scope>NUCLEOTIDE SEQUENCE [LARGE SCALE GENOMIC DNA]</scope>
    <source>
        <strain evidence="5">hsmgli-8</strain>
    </source>
</reference>
<dbReference type="SUPFAM" id="SSF141868">
    <property type="entry name" value="EAL domain-like"/>
    <property type="match status" value="1"/>
</dbReference>
<dbReference type="Pfam" id="PF00990">
    <property type="entry name" value="GGDEF"/>
    <property type="match status" value="1"/>
</dbReference>
<dbReference type="SUPFAM" id="SSF55073">
    <property type="entry name" value="Nucleotide cyclase"/>
    <property type="match status" value="1"/>
</dbReference>
<dbReference type="SMART" id="SM00052">
    <property type="entry name" value="EAL"/>
    <property type="match status" value="1"/>
</dbReference>
<evidence type="ECO:0000256" key="1">
    <source>
        <dbReference type="SAM" id="Phobius"/>
    </source>
</evidence>
<dbReference type="InterPro" id="IPR043128">
    <property type="entry name" value="Rev_trsase/Diguanyl_cyclase"/>
</dbReference>
<comment type="caution">
    <text evidence="4">The sequence shown here is derived from an EMBL/GenBank/DDBJ whole genome shotgun (WGS) entry which is preliminary data.</text>
</comment>
<gene>
    <name evidence="4" type="ORF">HBH25_14795</name>
</gene>
<keyword evidence="1" id="KW-1133">Transmembrane helix</keyword>
<organism evidence="4 5">
    <name type="scientific">Pseudomonas quercus</name>
    <dbReference type="NCBI Taxonomy" id="2722792"/>
    <lineage>
        <taxon>Bacteria</taxon>
        <taxon>Pseudomonadati</taxon>
        <taxon>Pseudomonadota</taxon>
        <taxon>Gammaproteobacteria</taxon>
        <taxon>Pseudomonadales</taxon>
        <taxon>Pseudomonadaceae</taxon>
        <taxon>Pseudomonas</taxon>
    </lineage>
</organism>
<dbReference type="InterPro" id="IPR000160">
    <property type="entry name" value="GGDEF_dom"/>
</dbReference>
<feature type="domain" description="GGDEF" evidence="3">
    <location>
        <begin position="250"/>
        <end position="385"/>
    </location>
</feature>
<feature type="transmembrane region" description="Helical" evidence="1">
    <location>
        <begin position="101"/>
        <end position="118"/>
    </location>
</feature>
<keyword evidence="1" id="KW-0472">Membrane</keyword>
<proteinExistence type="predicted"/>
<dbReference type="EMBL" id="JAAVJI010000008">
    <property type="protein sequence ID" value="NJP02116.1"/>
    <property type="molecule type" value="Genomic_DNA"/>
</dbReference>
<feature type="transmembrane region" description="Helical" evidence="1">
    <location>
        <begin position="174"/>
        <end position="192"/>
    </location>
</feature>
<dbReference type="RefSeq" id="WP_168084679.1">
    <property type="nucleotide sequence ID" value="NZ_JAAVJI010000008.1"/>
</dbReference>